<dbReference type="AlphaFoldDB" id="A0A6C7LL90"/>
<name>A0A6C7LL90_CAMJU</name>
<evidence type="ECO:0000256" key="1">
    <source>
        <dbReference type="SAM" id="MobiDB-lite"/>
    </source>
</evidence>
<dbReference type="EMBL" id="AACRDA010000004">
    <property type="protein sequence ID" value="EAL7780918.1"/>
    <property type="molecule type" value="Genomic_DNA"/>
</dbReference>
<accession>A0A6C7LL90</accession>
<protein>
    <recommendedName>
        <fullName evidence="3">Flagellar biosynthesis protein FlgG</fullName>
    </recommendedName>
</protein>
<evidence type="ECO:0008006" key="3">
    <source>
        <dbReference type="Google" id="ProtNLM"/>
    </source>
</evidence>
<dbReference type="NCBIfam" id="NF046095">
    <property type="entry name" value="flg_dep_Cj0814"/>
    <property type="match status" value="1"/>
</dbReference>
<proteinExistence type="predicted"/>
<comment type="caution">
    <text evidence="2">The sequence shown here is derived from an EMBL/GenBank/DDBJ whole genome shotgun (WGS) entry which is preliminary data.</text>
</comment>
<organism evidence="2">
    <name type="scientific">Campylobacter jejuni</name>
    <dbReference type="NCBI Taxonomy" id="197"/>
    <lineage>
        <taxon>Bacteria</taxon>
        <taxon>Pseudomonadati</taxon>
        <taxon>Campylobacterota</taxon>
        <taxon>Epsilonproteobacteria</taxon>
        <taxon>Campylobacterales</taxon>
        <taxon>Campylobacteraceae</taxon>
        <taxon>Campylobacter</taxon>
    </lineage>
</organism>
<feature type="region of interest" description="Disordered" evidence="1">
    <location>
        <begin position="64"/>
        <end position="85"/>
    </location>
</feature>
<evidence type="ECO:0000313" key="2">
    <source>
        <dbReference type="EMBL" id="EAL7780918.1"/>
    </source>
</evidence>
<gene>
    <name evidence="2" type="ORF">DVI07_04115</name>
</gene>
<reference evidence="2" key="1">
    <citation type="submission" date="2018-07" db="EMBL/GenBank/DDBJ databases">
        <authorList>
            <consortium name="PulseNet: The National Subtyping Network for Foodborne Disease Surveillance"/>
            <person name="Tarr C.L."/>
            <person name="Trees E."/>
            <person name="Katz L.S."/>
            <person name="Carleton-Romer H.A."/>
            <person name="Stroika S."/>
            <person name="Kucerova Z."/>
            <person name="Roache K.F."/>
            <person name="Sabol A.L."/>
            <person name="Besser J."/>
            <person name="Gerner-Smidt P."/>
        </authorList>
    </citation>
    <scope>NUCLEOTIDE SEQUENCE</scope>
    <source>
        <strain evidence="2">PNUSAC005229</strain>
    </source>
</reference>
<sequence>MSIFSINDNSNYNSILSQAKANKESKENSKISFANAFLKQNASKLNEIQNANSQTLARSEVLNSTNTTNTSNNTNFSISSKTSSPNYDISSEFKNSIYTLKYKQVDISNTSTNTAYGYSVDKDGYMGEDFNKAAGLPEDFKIHKSTLDEIKKAAENEPYIADMKQYFGVSEYYTNIDMAETIKQYYNLFSNALGQSFPNDKTSFSQADINSMPKGYAINGIKSMDFNDPSNRMNITHLRDFSNSLISNVYKTPEQAKEADEIWLDSGCVIKGLSSETLGLSLEEIKNVSKGEDWQFNPDMSVYPQNEDGSYSKEALFMSFLKSYGSGQPVESPKTTLNPKVEAYNRAMAKESFSGPAINIDSIMTGKSDFKSFFRYWAERGIEEGDLYMYENNIPKESAMGNWALDAEIKQALANGWKAKPSTIDSYADSIMDRLNNLLGQTRV</sequence>
<dbReference type="InterPro" id="IPR058078">
    <property type="entry name" value="Cj0814-like"/>
</dbReference>